<sequence length="110" mass="12005">MRENSATLPSITPPAGADLVCQWEDHIEGQQPYRAIYGADRHITDHDATVYSAVTQLADGTLEDSDELSPGIYVCQGDRDCLSKLNSDQARELAAALLECAAELDGWVQR</sequence>
<evidence type="ECO:0000313" key="2">
    <source>
        <dbReference type="Proteomes" id="UP000515734"/>
    </source>
</evidence>
<evidence type="ECO:0000313" key="1">
    <source>
        <dbReference type="EMBL" id="BCI52901.1"/>
    </source>
</evidence>
<accession>A0A6S6P5K1</accession>
<organism evidence="1 2">
    <name type="scientific">Mycolicibacterium litorale</name>
    <dbReference type="NCBI Taxonomy" id="758802"/>
    <lineage>
        <taxon>Bacteria</taxon>
        <taxon>Bacillati</taxon>
        <taxon>Actinomycetota</taxon>
        <taxon>Actinomycetes</taxon>
        <taxon>Mycobacteriales</taxon>
        <taxon>Mycobacteriaceae</taxon>
        <taxon>Mycolicibacterium</taxon>
    </lineage>
</organism>
<proteinExistence type="predicted"/>
<dbReference type="RefSeq" id="WP_185295656.1">
    <property type="nucleotide sequence ID" value="NZ_AP023287.1"/>
</dbReference>
<dbReference type="Proteomes" id="UP000515734">
    <property type="component" value="Chromosome"/>
</dbReference>
<dbReference type="EMBL" id="AP023287">
    <property type="protein sequence ID" value="BCI52901.1"/>
    <property type="molecule type" value="Genomic_DNA"/>
</dbReference>
<name>A0A6S6P5K1_9MYCO</name>
<reference evidence="1 2" key="1">
    <citation type="submission" date="2020-07" db="EMBL/GenBank/DDBJ databases">
        <title>Complete genome sequence of Mycolicibacterium litorale like strain isolated from cardiac implantable electronic device infection.</title>
        <authorList>
            <person name="Fukano H."/>
            <person name="Miyama H."/>
            <person name="Hoshino Y."/>
        </authorList>
    </citation>
    <scope>NUCLEOTIDE SEQUENCE [LARGE SCALE GENOMIC DNA]</scope>
    <source>
        <strain evidence="1 2">NIIDNTM18</strain>
    </source>
</reference>
<protein>
    <submittedName>
        <fullName evidence="1">Uncharacterized protein</fullName>
    </submittedName>
</protein>
<gene>
    <name evidence="1" type="ORF">NIIDNTM18_21790</name>
</gene>
<dbReference type="AlphaFoldDB" id="A0A6S6P5K1"/>